<organism evidence="1 2">
    <name type="scientific">Synaphobranchus kaupii</name>
    <name type="common">Kaup's arrowtooth eel</name>
    <dbReference type="NCBI Taxonomy" id="118154"/>
    <lineage>
        <taxon>Eukaryota</taxon>
        <taxon>Metazoa</taxon>
        <taxon>Chordata</taxon>
        <taxon>Craniata</taxon>
        <taxon>Vertebrata</taxon>
        <taxon>Euteleostomi</taxon>
        <taxon>Actinopterygii</taxon>
        <taxon>Neopterygii</taxon>
        <taxon>Teleostei</taxon>
        <taxon>Anguilliformes</taxon>
        <taxon>Synaphobranchidae</taxon>
        <taxon>Synaphobranchus</taxon>
    </lineage>
</organism>
<accession>A0A9Q1J1Y5</accession>
<protein>
    <submittedName>
        <fullName evidence="1">Uncharacterized protein</fullName>
    </submittedName>
</protein>
<proteinExistence type="predicted"/>
<dbReference type="EMBL" id="JAINUF010000004">
    <property type="protein sequence ID" value="KAJ8365042.1"/>
    <property type="molecule type" value="Genomic_DNA"/>
</dbReference>
<comment type="caution">
    <text evidence="1">The sequence shown here is derived from an EMBL/GenBank/DDBJ whole genome shotgun (WGS) entry which is preliminary data.</text>
</comment>
<reference evidence="1" key="1">
    <citation type="journal article" date="2023" name="Science">
        <title>Genome structures resolve the early diversification of teleost fishes.</title>
        <authorList>
            <person name="Parey E."/>
            <person name="Louis A."/>
            <person name="Montfort J."/>
            <person name="Bouchez O."/>
            <person name="Roques C."/>
            <person name="Iampietro C."/>
            <person name="Lluch J."/>
            <person name="Castinel A."/>
            <person name="Donnadieu C."/>
            <person name="Desvignes T."/>
            <person name="Floi Bucao C."/>
            <person name="Jouanno E."/>
            <person name="Wen M."/>
            <person name="Mejri S."/>
            <person name="Dirks R."/>
            <person name="Jansen H."/>
            <person name="Henkel C."/>
            <person name="Chen W.J."/>
            <person name="Zahm M."/>
            <person name="Cabau C."/>
            <person name="Klopp C."/>
            <person name="Thompson A.W."/>
            <person name="Robinson-Rechavi M."/>
            <person name="Braasch I."/>
            <person name="Lecointre G."/>
            <person name="Bobe J."/>
            <person name="Postlethwait J.H."/>
            <person name="Berthelot C."/>
            <person name="Roest Crollius H."/>
            <person name="Guiguen Y."/>
        </authorList>
    </citation>
    <scope>NUCLEOTIDE SEQUENCE</scope>
    <source>
        <strain evidence="1">WJC10195</strain>
    </source>
</reference>
<name>A0A9Q1J1Y5_SYNKA</name>
<gene>
    <name evidence="1" type="ORF">SKAU_G00138730</name>
</gene>
<dbReference type="OrthoDB" id="8913507at2759"/>
<evidence type="ECO:0000313" key="1">
    <source>
        <dbReference type="EMBL" id="KAJ8365042.1"/>
    </source>
</evidence>
<dbReference type="Proteomes" id="UP001152622">
    <property type="component" value="Chromosome 4"/>
</dbReference>
<dbReference type="AlphaFoldDB" id="A0A9Q1J1Y5"/>
<keyword evidence="2" id="KW-1185">Reference proteome</keyword>
<sequence>MLTVFSNDEFTDLEISDSSFNSSASSFNSTASTVNLDEVPSKRQRIEHTCDAVSAKQLIEAVLRGKSGGEEILQEY</sequence>
<evidence type="ECO:0000313" key="2">
    <source>
        <dbReference type="Proteomes" id="UP001152622"/>
    </source>
</evidence>